<organism evidence="11 12">
    <name type="scientific">Methyloversatilis universalis (strain ATCC BAA-1314 / DSM 25237 / JCM 13912 / CCUG 52030 / FAM5)</name>
    <dbReference type="NCBI Taxonomy" id="1000565"/>
    <lineage>
        <taxon>Bacteria</taxon>
        <taxon>Pseudomonadati</taxon>
        <taxon>Pseudomonadota</taxon>
        <taxon>Betaproteobacteria</taxon>
        <taxon>Nitrosomonadales</taxon>
        <taxon>Sterolibacteriaceae</taxon>
        <taxon>Methyloversatilis</taxon>
    </lineage>
</organism>
<reference evidence="11 12" key="1">
    <citation type="journal article" date="2011" name="J. Bacteriol.">
        <title>Genome sequence of Methyloversatilis universalis FAM5T, a methylotrophic representative of the order Rhodocyclales.</title>
        <authorList>
            <person name="Kittichotirat W."/>
            <person name="Good N.M."/>
            <person name="Hall R."/>
            <person name="Bringel F."/>
            <person name="Lajus A."/>
            <person name="Medigue C."/>
            <person name="Smalley N.E."/>
            <person name="Beck D."/>
            <person name="Bumgarner R."/>
            <person name="Vuilleumier S."/>
            <person name="Kalyuzhnaya M.G."/>
        </authorList>
    </citation>
    <scope>NUCLEOTIDE SEQUENCE [LARGE SCALE GENOMIC DNA]</scope>
    <source>
        <strain evidence="12">ATCC BAA-1314 / JCM 13912 / FAM5</strain>
    </source>
</reference>
<dbReference type="PANTHER" id="PTHR24421">
    <property type="entry name" value="NITRATE/NITRITE SENSOR PROTEIN NARX-RELATED"/>
    <property type="match status" value="1"/>
</dbReference>
<feature type="transmembrane region" description="Helical" evidence="9">
    <location>
        <begin position="49"/>
        <end position="66"/>
    </location>
</feature>
<keyword evidence="5" id="KW-0547">Nucleotide-binding</keyword>
<name>F5R796_METUF</name>
<dbReference type="OrthoDB" id="9813412at2"/>
<dbReference type="Pfam" id="PF02518">
    <property type="entry name" value="HATPase_c"/>
    <property type="match status" value="1"/>
</dbReference>
<dbReference type="GO" id="GO:0000155">
    <property type="term" value="F:phosphorelay sensor kinase activity"/>
    <property type="evidence" value="ECO:0007669"/>
    <property type="project" value="InterPro"/>
</dbReference>
<evidence type="ECO:0000256" key="6">
    <source>
        <dbReference type="ARBA" id="ARBA00022777"/>
    </source>
</evidence>
<protein>
    <recommendedName>
        <fullName evidence="2">histidine kinase</fullName>
        <ecNumber evidence="2">2.7.13.3</ecNumber>
    </recommendedName>
</protein>
<dbReference type="AlphaFoldDB" id="F5R796"/>
<evidence type="ECO:0000259" key="10">
    <source>
        <dbReference type="PROSITE" id="PS50109"/>
    </source>
</evidence>
<evidence type="ECO:0000256" key="5">
    <source>
        <dbReference type="ARBA" id="ARBA00022741"/>
    </source>
</evidence>
<accession>F5R796</accession>
<dbReference type="InterPro" id="IPR050482">
    <property type="entry name" value="Sensor_HK_TwoCompSys"/>
</dbReference>
<dbReference type="EMBL" id="AFHG01000028">
    <property type="protein sequence ID" value="EGK73571.1"/>
    <property type="molecule type" value="Genomic_DNA"/>
</dbReference>
<dbReference type="PANTHER" id="PTHR24421:SF10">
    <property type="entry name" value="NITRATE_NITRITE SENSOR PROTEIN NARQ"/>
    <property type="match status" value="1"/>
</dbReference>
<dbReference type="GO" id="GO:0005524">
    <property type="term" value="F:ATP binding"/>
    <property type="evidence" value="ECO:0007669"/>
    <property type="project" value="UniProtKB-KW"/>
</dbReference>
<dbReference type="Gene3D" id="1.20.5.1930">
    <property type="match status" value="1"/>
</dbReference>
<evidence type="ECO:0000256" key="2">
    <source>
        <dbReference type="ARBA" id="ARBA00012438"/>
    </source>
</evidence>
<sequence length="489" mass="53901">MSDADRSPQQAQRRRALVEGLSRAARRAGSATDGAERLTDSVLMKLARFRWGALLVVLIGVAFAALSESTFLAMQREREEIDASRLSLAALNNLVYDNAQAEQTEQRYIEDPSADHLAQHRATLQRLTDASNVVLGWAVRRQIDEERVSAVRRLSATESEELKRLEALPEDASPVEVMDAFLPTVIDQAELRQALEPLVRTERAYLEEQMTLLGEEIERQRAAAIVVIAVGVLMLILLLRAYAMRSEAEALVADRLRAARDELDALVRVRTEELSELASHLQTEAERQKSALARELHDELGSILTASRMEASMLLRRARKQNSPDVESLGRVCDILEQGVQIKRRVIEGLVPTVLTHLGLLPALEALAEETRASAPFAVELELPGELELERERAIAIYRVAQEALTNIRKHAQANAVTIRLSEEGNTVRLDIRDDGVGLPEGARGKTGSHGLLGMKYRADALGGRFAIGAAPGGGTLLEFEVPREVPRA</sequence>
<keyword evidence="9" id="KW-0472">Membrane</keyword>
<dbReference type="RefSeq" id="WP_008057938.1">
    <property type="nucleotide sequence ID" value="NZ_AFHG01000028.1"/>
</dbReference>
<dbReference type="SUPFAM" id="SSF55874">
    <property type="entry name" value="ATPase domain of HSP90 chaperone/DNA topoisomerase II/histidine kinase"/>
    <property type="match status" value="1"/>
</dbReference>
<dbReference type="InterPro" id="IPR011712">
    <property type="entry name" value="Sig_transdc_His_kin_sub3_dim/P"/>
</dbReference>
<keyword evidence="8" id="KW-0902">Two-component regulatory system</keyword>
<comment type="catalytic activity">
    <reaction evidence="1">
        <text>ATP + protein L-histidine = ADP + protein N-phospho-L-histidine.</text>
        <dbReference type="EC" id="2.7.13.3"/>
    </reaction>
</comment>
<keyword evidence="4" id="KW-0808">Transferase</keyword>
<dbReference type="Proteomes" id="UP000005019">
    <property type="component" value="Unassembled WGS sequence"/>
</dbReference>
<dbReference type="InterPro" id="IPR005467">
    <property type="entry name" value="His_kinase_dom"/>
</dbReference>
<feature type="domain" description="Histidine kinase" evidence="10">
    <location>
        <begin position="291"/>
        <end position="486"/>
    </location>
</feature>
<dbReference type="Pfam" id="PF07730">
    <property type="entry name" value="HisKA_3"/>
    <property type="match status" value="1"/>
</dbReference>
<keyword evidence="3" id="KW-0597">Phosphoprotein</keyword>
<keyword evidence="7" id="KW-0067">ATP-binding</keyword>
<proteinExistence type="predicted"/>
<dbReference type="PROSITE" id="PS50109">
    <property type="entry name" value="HIS_KIN"/>
    <property type="match status" value="1"/>
</dbReference>
<dbReference type="SMART" id="SM00387">
    <property type="entry name" value="HATPase_c"/>
    <property type="match status" value="1"/>
</dbReference>
<keyword evidence="9" id="KW-1133">Transmembrane helix</keyword>
<evidence type="ECO:0000313" key="12">
    <source>
        <dbReference type="Proteomes" id="UP000005019"/>
    </source>
</evidence>
<keyword evidence="6" id="KW-0418">Kinase</keyword>
<gene>
    <name evidence="11" type="ORF">METUNv1_00201</name>
</gene>
<evidence type="ECO:0000256" key="4">
    <source>
        <dbReference type="ARBA" id="ARBA00022679"/>
    </source>
</evidence>
<evidence type="ECO:0000256" key="7">
    <source>
        <dbReference type="ARBA" id="ARBA00022840"/>
    </source>
</evidence>
<dbReference type="STRING" id="1000565.METUNv1_00201"/>
<evidence type="ECO:0000256" key="3">
    <source>
        <dbReference type="ARBA" id="ARBA00022553"/>
    </source>
</evidence>
<keyword evidence="12" id="KW-1185">Reference proteome</keyword>
<dbReference type="CDD" id="cd16917">
    <property type="entry name" value="HATPase_UhpB-NarQ-NarX-like"/>
    <property type="match status" value="1"/>
</dbReference>
<dbReference type="GO" id="GO:0046983">
    <property type="term" value="F:protein dimerization activity"/>
    <property type="evidence" value="ECO:0007669"/>
    <property type="project" value="InterPro"/>
</dbReference>
<keyword evidence="9" id="KW-0812">Transmembrane</keyword>
<evidence type="ECO:0000256" key="9">
    <source>
        <dbReference type="SAM" id="Phobius"/>
    </source>
</evidence>
<evidence type="ECO:0000313" key="11">
    <source>
        <dbReference type="EMBL" id="EGK73571.1"/>
    </source>
</evidence>
<dbReference type="Gene3D" id="3.30.565.10">
    <property type="entry name" value="Histidine kinase-like ATPase, C-terminal domain"/>
    <property type="match status" value="1"/>
</dbReference>
<dbReference type="eggNOG" id="COG4585">
    <property type="taxonomic scope" value="Bacteria"/>
</dbReference>
<dbReference type="GO" id="GO:0016020">
    <property type="term" value="C:membrane"/>
    <property type="evidence" value="ECO:0007669"/>
    <property type="project" value="InterPro"/>
</dbReference>
<dbReference type="InterPro" id="IPR036890">
    <property type="entry name" value="HATPase_C_sf"/>
</dbReference>
<feature type="transmembrane region" description="Helical" evidence="9">
    <location>
        <begin position="222"/>
        <end position="243"/>
    </location>
</feature>
<dbReference type="EC" id="2.7.13.3" evidence="2"/>
<evidence type="ECO:0000256" key="1">
    <source>
        <dbReference type="ARBA" id="ARBA00000085"/>
    </source>
</evidence>
<dbReference type="InterPro" id="IPR003594">
    <property type="entry name" value="HATPase_dom"/>
</dbReference>
<evidence type="ECO:0000256" key="8">
    <source>
        <dbReference type="ARBA" id="ARBA00023012"/>
    </source>
</evidence>
<comment type="caution">
    <text evidence="11">The sequence shown here is derived from an EMBL/GenBank/DDBJ whole genome shotgun (WGS) entry which is preliminary data.</text>
</comment>